<evidence type="ECO:0000256" key="5">
    <source>
        <dbReference type="ARBA" id="ARBA00022989"/>
    </source>
</evidence>
<evidence type="ECO:0000313" key="10">
    <source>
        <dbReference type="EMBL" id="MEK9499416.1"/>
    </source>
</evidence>
<proteinExistence type="predicted"/>
<keyword evidence="6 7" id="KW-0472">Membrane</keyword>
<evidence type="ECO:0000259" key="8">
    <source>
        <dbReference type="PROSITE" id="PS50893"/>
    </source>
</evidence>
<evidence type="ECO:0000256" key="4">
    <source>
        <dbReference type="ARBA" id="ARBA00022840"/>
    </source>
</evidence>
<dbReference type="SMART" id="SM00382">
    <property type="entry name" value="AAA"/>
    <property type="match status" value="1"/>
</dbReference>
<keyword evidence="11" id="KW-1185">Reference proteome</keyword>
<dbReference type="PROSITE" id="PS50929">
    <property type="entry name" value="ABC_TM1F"/>
    <property type="match status" value="1"/>
</dbReference>
<keyword evidence="2 7" id="KW-0812">Transmembrane</keyword>
<dbReference type="Pfam" id="PF00005">
    <property type="entry name" value="ABC_tran"/>
    <property type="match status" value="1"/>
</dbReference>
<evidence type="ECO:0000256" key="7">
    <source>
        <dbReference type="SAM" id="Phobius"/>
    </source>
</evidence>
<dbReference type="InterPro" id="IPR003439">
    <property type="entry name" value="ABC_transporter-like_ATP-bd"/>
</dbReference>
<dbReference type="PROSITE" id="PS50893">
    <property type="entry name" value="ABC_TRANSPORTER_2"/>
    <property type="match status" value="1"/>
</dbReference>
<dbReference type="InterPro" id="IPR003593">
    <property type="entry name" value="AAA+_ATPase"/>
</dbReference>
<keyword evidence="3" id="KW-0547">Nucleotide-binding</keyword>
<dbReference type="PANTHER" id="PTHR24221:SF654">
    <property type="entry name" value="ATP-BINDING CASSETTE SUB-FAMILY B MEMBER 6"/>
    <property type="match status" value="1"/>
</dbReference>
<evidence type="ECO:0000256" key="6">
    <source>
        <dbReference type="ARBA" id="ARBA00023136"/>
    </source>
</evidence>
<feature type="domain" description="ABC transporter" evidence="8">
    <location>
        <begin position="333"/>
        <end position="558"/>
    </location>
</feature>
<evidence type="ECO:0000256" key="2">
    <source>
        <dbReference type="ARBA" id="ARBA00022692"/>
    </source>
</evidence>
<dbReference type="Proteomes" id="UP001484239">
    <property type="component" value="Unassembled WGS sequence"/>
</dbReference>
<keyword evidence="5 7" id="KW-1133">Transmembrane helix</keyword>
<dbReference type="InterPro" id="IPR017871">
    <property type="entry name" value="ABC_transporter-like_CS"/>
</dbReference>
<dbReference type="Gene3D" id="1.20.1560.10">
    <property type="entry name" value="ABC transporter type 1, transmembrane domain"/>
    <property type="match status" value="1"/>
</dbReference>
<dbReference type="Pfam" id="PF00664">
    <property type="entry name" value="ABC_membrane"/>
    <property type="match status" value="1"/>
</dbReference>
<evidence type="ECO:0000313" key="11">
    <source>
        <dbReference type="Proteomes" id="UP001484239"/>
    </source>
</evidence>
<dbReference type="InterPro" id="IPR011527">
    <property type="entry name" value="ABC1_TM_dom"/>
</dbReference>
<dbReference type="InterPro" id="IPR027417">
    <property type="entry name" value="P-loop_NTPase"/>
</dbReference>
<comment type="caution">
    <text evidence="10">The sequence shown here is derived from an EMBL/GenBank/DDBJ whole genome shotgun (WGS) entry which is preliminary data.</text>
</comment>
<name>A0ABU9E4E2_9BACT</name>
<dbReference type="GO" id="GO:0005524">
    <property type="term" value="F:ATP binding"/>
    <property type="evidence" value="ECO:0007669"/>
    <property type="project" value="UniProtKB-KW"/>
</dbReference>
<gene>
    <name evidence="10" type="ORF">WI372_00300</name>
</gene>
<dbReference type="EMBL" id="JBBHLI010000001">
    <property type="protein sequence ID" value="MEK9499416.1"/>
    <property type="molecule type" value="Genomic_DNA"/>
</dbReference>
<feature type="domain" description="ABC transmembrane type-1" evidence="9">
    <location>
        <begin position="1"/>
        <end position="294"/>
    </location>
</feature>
<accession>A0ABU9E4E2</accession>
<protein>
    <submittedName>
        <fullName evidence="10">ABC transporter ATP-binding protein</fullName>
    </submittedName>
</protein>
<sequence>MVVLLAIAGILEGFGVAAIVPLLEIMVRPDTQPSDGLAATVSDVFGWFGLPFTLEVVLVALTGVFVVKALVAYGAVFQVGTVVAGVSRDLRLRLLRAVVAARWQHTLQYPSGFIGNAVSGETSITAQAYREACQVLAELIQVAVFVTVAFLISWQTATASVVVGAGILFMFRGVVDRARRAGQTQTHTLRDILASLTDALPSLKPLKAMHREHYLLPRLEEGTNRFFRAQRAQIALQELIYKAQEPILLGAMAFGLWLVLRFDAAQATDLMVLALLFYRTVQTLTNIQGRWTTVRVGETAFQSLMEHIDAAEAADEHHTASGELRAPPLGQSIAFDDVWYDYGEGPVLKGVSGDIPAGRFVTIVGPSGSGKTTLTDLVSGLMRPTEGHLRIDGVDMARIDLKSWRDQVGYVPQEPMLFSDTVRSNVTLGRSDASDEDVEKALRAANAWEFVSALPKGVDTRIGEGGQNLSGGQRQRLAIARALVGEPRLLILDEPTTALDGAAEKEVCDALAGLHGELTILAISHQSAIRDMADDVWTLSGGRVRDRTTASAPAPLDA</sequence>
<organism evidence="10 11">
    <name type="scientific">Gaopeijia maritima</name>
    <dbReference type="NCBI Taxonomy" id="3119007"/>
    <lineage>
        <taxon>Bacteria</taxon>
        <taxon>Pseudomonadati</taxon>
        <taxon>Gemmatimonadota</taxon>
        <taxon>Longimicrobiia</taxon>
        <taxon>Gaopeijiales</taxon>
        <taxon>Gaopeijiaceae</taxon>
        <taxon>Gaopeijia</taxon>
    </lineage>
</organism>
<keyword evidence="4 10" id="KW-0067">ATP-binding</keyword>
<evidence type="ECO:0000256" key="1">
    <source>
        <dbReference type="ARBA" id="ARBA00004651"/>
    </source>
</evidence>
<dbReference type="PROSITE" id="PS00211">
    <property type="entry name" value="ABC_TRANSPORTER_1"/>
    <property type="match status" value="1"/>
</dbReference>
<evidence type="ECO:0000259" key="9">
    <source>
        <dbReference type="PROSITE" id="PS50929"/>
    </source>
</evidence>
<dbReference type="InterPro" id="IPR039421">
    <property type="entry name" value="Type_1_exporter"/>
</dbReference>
<comment type="subcellular location">
    <subcellularLocation>
        <location evidence="1">Cell membrane</location>
        <topology evidence="1">Multi-pass membrane protein</topology>
    </subcellularLocation>
</comment>
<feature type="transmembrane region" description="Helical" evidence="7">
    <location>
        <begin position="56"/>
        <end position="86"/>
    </location>
</feature>
<dbReference type="SUPFAM" id="SSF52540">
    <property type="entry name" value="P-loop containing nucleoside triphosphate hydrolases"/>
    <property type="match status" value="1"/>
</dbReference>
<dbReference type="Gene3D" id="3.40.50.300">
    <property type="entry name" value="P-loop containing nucleotide triphosphate hydrolases"/>
    <property type="match status" value="1"/>
</dbReference>
<reference evidence="10 11" key="1">
    <citation type="submission" date="2024-02" db="EMBL/GenBank/DDBJ databases">
        <title>A novel Gemmatimonadota bacterium.</title>
        <authorList>
            <person name="Du Z.-J."/>
            <person name="Ye Y.-Q."/>
        </authorList>
    </citation>
    <scope>NUCLEOTIDE SEQUENCE [LARGE SCALE GENOMIC DNA]</scope>
    <source>
        <strain evidence="10 11">DH-20</strain>
    </source>
</reference>
<dbReference type="InterPro" id="IPR036640">
    <property type="entry name" value="ABC1_TM_sf"/>
</dbReference>
<dbReference type="SUPFAM" id="SSF90123">
    <property type="entry name" value="ABC transporter transmembrane region"/>
    <property type="match status" value="1"/>
</dbReference>
<evidence type="ECO:0000256" key="3">
    <source>
        <dbReference type="ARBA" id="ARBA00022741"/>
    </source>
</evidence>
<dbReference type="PANTHER" id="PTHR24221">
    <property type="entry name" value="ATP-BINDING CASSETTE SUB-FAMILY B"/>
    <property type="match status" value="1"/>
</dbReference>